<dbReference type="InterPro" id="IPR052155">
    <property type="entry name" value="Biofilm_reg_signaling"/>
</dbReference>
<feature type="domain" description="Response regulatory" evidence="3">
    <location>
        <begin position="7"/>
        <end position="161"/>
    </location>
</feature>
<dbReference type="CDD" id="cd01948">
    <property type="entry name" value="EAL"/>
    <property type="match status" value="1"/>
</dbReference>
<dbReference type="InterPro" id="IPR001633">
    <property type="entry name" value="EAL_dom"/>
</dbReference>
<dbReference type="Pfam" id="PF13188">
    <property type="entry name" value="PAS_8"/>
    <property type="match status" value="1"/>
</dbReference>
<dbReference type="AlphaFoldDB" id="A0A0W1A0A0"/>
<dbReference type="SUPFAM" id="SSF141868">
    <property type="entry name" value="EAL domain-like"/>
    <property type="match status" value="1"/>
</dbReference>
<accession>A0A0W1A0A0</accession>
<dbReference type="NCBIfam" id="TIGR00229">
    <property type="entry name" value="sensory_box"/>
    <property type="match status" value="1"/>
</dbReference>
<evidence type="ECO:0000259" key="5">
    <source>
        <dbReference type="PROSITE" id="PS50887"/>
    </source>
</evidence>
<dbReference type="FunFam" id="3.30.70.270:FF:000001">
    <property type="entry name" value="Diguanylate cyclase domain protein"/>
    <property type="match status" value="1"/>
</dbReference>
<protein>
    <submittedName>
        <fullName evidence="6">Regulatory protein (GGDEF domain)</fullName>
    </submittedName>
</protein>
<evidence type="ECO:0000259" key="4">
    <source>
        <dbReference type="PROSITE" id="PS50883"/>
    </source>
</evidence>
<evidence type="ECO:0000256" key="2">
    <source>
        <dbReference type="PROSITE-ProRule" id="PRU00169"/>
    </source>
</evidence>
<dbReference type="OrthoDB" id="9804951at2"/>
<dbReference type="SUPFAM" id="SSF55785">
    <property type="entry name" value="PYP-like sensor domain (PAS domain)"/>
    <property type="match status" value="1"/>
</dbReference>
<dbReference type="InterPro" id="IPR000160">
    <property type="entry name" value="GGDEF_dom"/>
</dbReference>
<evidence type="ECO:0000259" key="3">
    <source>
        <dbReference type="PROSITE" id="PS50110"/>
    </source>
</evidence>
<keyword evidence="7" id="KW-1185">Reference proteome</keyword>
<dbReference type="InterPro" id="IPR011006">
    <property type="entry name" value="CheY-like_superfamily"/>
</dbReference>
<dbReference type="PANTHER" id="PTHR44757">
    <property type="entry name" value="DIGUANYLATE CYCLASE DGCP"/>
    <property type="match status" value="1"/>
</dbReference>
<dbReference type="InterPro" id="IPR029787">
    <property type="entry name" value="Nucleotide_cyclase"/>
</dbReference>
<dbReference type="Pfam" id="PF00563">
    <property type="entry name" value="EAL"/>
    <property type="match status" value="1"/>
</dbReference>
<dbReference type="PATRIC" id="fig|66969.6.peg.2997"/>
<organism evidence="6 7">
    <name type="scientific">Legionella waltersii</name>
    <dbReference type="NCBI Taxonomy" id="66969"/>
    <lineage>
        <taxon>Bacteria</taxon>
        <taxon>Pseudomonadati</taxon>
        <taxon>Pseudomonadota</taxon>
        <taxon>Gammaproteobacteria</taxon>
        <taxon>Legionellales</taxon>
        <taxon>Legionellaceae</taxon>
        <taxon>Legionella</taxon>
    </lineage>
</organism>
<dbReference type="CDD" id="cd01949">
    <property type="entry name" value="GGDEF"/>
    <property type="match status" value="1"/>
</dbReference>
<dbReference type="PANTHER" id="PTHR44757:SF2">
    <property type="entry name" value="BIOFILM ARCHITECTURE MAINTENANCE PROTEIN MBAA"/>
    <property type="match status" value="1"/>
</dbReference>
<dbReference type="GO" id="GO:0003824">
    <property type="term" value="F:catalytic activity"/>
    <property type="evidence" value="ECO:0007669"/>
    <property type="project" value="UniProtKB-ARBA"/>
</dbReference>
<dbReference type="EMBL" id="LNZB01000060">
    <property type="protein sequence ID" value="KTD74726.1"/>
    <property type="molecule type" value="Genomic_DNA"/>
</dbReference>
<dbReference type="RefSeq" id="WP_058481393.1">
    <property type="nucleotide sequence ID" value="NZ_CAAAIQ010000016.1"/>
</dbReference>
<dbReference type="InterPro" id="IPR001789">
    <property type="entry name" value="Sig_transdc_resp-reg_receiver"/>
</dbReference>
<dbReference type="InterPro" id="IPR035965">
    <property type="entry name" value="PAS-like_dom_sf"/>
</dbReference>
<dbReference type="Gene3D" id="3.30.450.20">
    <property type="entry name" value="PAS domain"/>
    <property type="match status" value="1"/>
</dbReference>
<gene>
    <name evidence="6" type="ORF">Lwal_2767</name>
</gene>
<dbReference type="InterPro" id="IPR035919">
    <property type="entry name" value="EAL_sf"/>
</dbReference>
<feature type="domain" description="EAL" evidence="4">
    <location>
        <begin position="494"/>
        <end position="747"/>
    </location>
</feature>
<dbReference type="Gene3D" id="3.30.70.270">
    <property type="match status" value="1"/>
</dbReference>
<evidence type="ECO:0000313" key="7">
    <source>
        <dbReference type="Proteomes" id="UP000054729"/>
    </source>
</evidence>
<keyword evidence="2" id="KW-0597">Phosphoprotein</keyword>
<sequence>MNGLDLRIMIIDDNIAIQEDFIKVLTTSNISNELQEMEKFLFEDSETISTNTNDAQGSYLLPKFIFETASQGREGIDKIKQGMENGERYALAFVDIRMPPGWDGIKTIKQMWEIDPDIQVVICTAYSDYSWESTVKHLGMGDNFLILKKPFDLVAVRQLACALTKKWVLAKESKRHTEALQELVHEKTQSLKQSVALLRSTIESSTDGILVVDLNQKIIDFNNKFVSFWNIPNEIMESRDANKLFTYLLTQIVQSTQFLEQLNHQNDDVDQLIKTNLYQISGEIYECSSQPHRMNGSIVGRIWNFRNITEQANLEKRLEHQASHDQLTGLPNRVLLIDRIEYQIEMTKRSQHFFAVLFFDLDRFKLINDSLSHKAGDELLKAVVKRLSTVIRKEDTIARLGGDEFVMLIPQLKQEEDSIFLVHKLLDAFTQPFKIANRELNITTSIGISLFPKDGKTVNQLLKKADLAMYRSKELGGNQFHFYTKELNEQANIRFKIESELRLALKRKEFILYYQPQFEINQTHLLAIEALIRWKHPQRGLLYPVDFIQIAEESGLIIPIGEWVICEVCRQINEWKAKNIPLARVSINVSTQQLKQTNFAKNLQTILKEYGVEPSLIELEITENVVITHYEIIDMINELKSIGVNIVLDDFGAGNSSLNYLKKIHIDRLKIDQSYIQNISSSRPDEVIIEAIIAMAKSFNFSVLAEGVETKTQMNFLKKQQCHEVQGFLLSKPLDAHQLEQFLLKRTKRPRSSPN</sequence>
<dbReference type="GO" id="GO:0000160">
    <property type="term" value="P:phosphorelay signal transduction system"/>
    <property type="evidence" value="ECO:0007669"/>
    <property type="project" value="InterPro"/>
</dbReference>
<name>A0A0W1A0A0_9GAMM</name>
<dbReference type="Gene3D" id="3.20.20.450">
    <property type="entry name" value="EAL domain"/>
    <property type="match status" value="1"/>
</dbReference>
<dbReference type="Pfam" id="PF00072">
    <property type="entry name" value="Response_reg"/>
    <property type="match status" value="1"/>
</dbReference>
<dbReference type="Proteomes" id="UP000054729">
    <property type="component" value="Unassembled WGS sequence"/>
</dbReference>
<dbReference type="InterPro" id="IPR043128">
    <property type="entry name" value="Rev_trsase/Diguanyl_cyclase"/>
</dbReference>
<dbReference type="Gene3D" id="3.40.50.2300">
    <property type="match status" value="1"/>
</dbReference>
<comment type="cofactor">
    <cofactor evidence="1">
        <name>Mg(2+)</name>
        <dbReference type="ChEBI" id="CHEBI:18420"/>
    </cofactor>
</comment>
<feature type="domain" description="GGDEF" evidence="5">
    <location>
        <begin position="352"/>
        <end position="485"/>
    </location>
</feature>
<dbReference type="SMART" id="SM00052">
    <property type="entry name" value="EAL"/>
    <property type="match status" value="1"/>
</dbReference>
<dbReference type="PROSITE" id="PS50110">
    <property type="entry name" value="RESPONSE_REGULATORY"/>
    <property type="match status" value="1"/>
</dbReference>
<dbReference type="SUPFAM" id="SSF55073">
    <property type="entry name" value="Nucleotide cyclase"/>
    <property type="match status" value="1"/>
</dbReference>
<dbReference type="SUPFAM" id="SSF52172">
    <property type="entry name" value="CheY-like"/>
    <property type="match status" value="1"/>
</dbReference>
<reference evidence="6 7" key="1">
    <citation type="submission" date="2015-11" db="EMBL/GenBank/DDBJ databases">
        <title>Genomic analysis of 38 Legionella species identifies large and diverse effector repertoires.</title>
        <authorList>
            <person name="Burstein D."/>
            <person name="Amaro F."/>
            <person name="Zusman T."/>
            <person name="Lifshitz Z."/>
            <person name="Cohen O."/>
            <person name="Gilbert J.A."/>
            <person name="Pupko T."/>
            <person name="Shuman H.A."/>
            <person name="Segal G."/>
        </authorList>
    </citation>
    <scope>NUCLEOTIDE SEQUENCE [LARGE SCALE GENOMIC DNA]</scope>
    <source>
        <strain evidence="6 7">ATCC 51914</strain>
    </source>
</reference>
<dbReference type="InterPro" id="IPR000014">
    <property type="entry name" value="PAS"/>
</dbReference>
<feature type="modified residue" description="4-aspartylphosphate" evidence="2">
    <location>
        <position position="95"/>
    </location>
</feature>
<dbReference type="STRING" id="66969.Lwal_2767"/>
<evidence type="ECO:0000256" key="1">
    <source>
        <dbReference type="ARBA" id="ARBA00001946"/>
    </source>
</evidence>
<dbReference type="SMART" id="SM00267">
    <property type="entry name" value="GGDEF"/>
    <property type="match status" value="1"/>
</dbReference>
<dbReference type="NCBIfam" id="TIGR00254">
    <property type="entry name" value="GGDEF"/>
    <property type="match status" value="1"/>
</dbReference>
<dbReference type="PROSITE" id="PS50883">
    <property type="entry name" value="EAL"/>
    <property type="match status" value="1"/>
</dbReference>
<dbReference type="Pfam" id="PF00990">
    <property type="entry name" value="GGDEF"/>
    <property type="match status" value="1"/>
</dbReference>
<proteinExistence type="predicted"/>
<comment type="caution">
    <text evidence="6">The sequence shown here is derived from an EMBL/GenBank/DDBJ whole genome shotgun (WGS) entry which is preliminary data.</text>
</comment>
<dbReference type="PROSITE" id="PS50887">
    <property type="entry name" value="GGDEF"/>
    <property type="match status" value="1"/>
</dbReference>
<evidence type="ECO:0000313" key="6">
    <source>
        <dbReference type="EMBL" id="KTD74726.1"/>
    </source>
</evidence>